<dbReference type="InterPro" id="IPR020271">
    <property type="entry name" value="Uncharacterised_MJ1172"/>
</dbReference>
<organism evidence="1 2">
    <name type="scientific">Flavobacterium azooxidireducens</name>
    <dbReference type="NCBI Taxonomy" id="1871076"/>
    <lineage>
        <taxon>Bacteria</taxon>
        <taxon>Pseudomonadati</taxon>
        <taxon>Bacteroidota</taxon>
        <taxon>Flavobacteriia</taxon>
        <taxon>Flavobacteriales</taxon>
        <taxon>Flavobacteriaceae</taxon>
        <taxon>Flavobacterium</taxon>
    </lineage>
</organism>
<dbReference type="EMBL" id="CP096205">
    <property type="protein sequence ID" value="UPQ79766.1"/>
    <property type="molecule type" value="Genomic_DNA"/>
</dbReference>
<sequence>MTTITLNINEKTEKGKALLAFLKAFYEEKEVVHIVEEPKSPYNKEFVAKIEKARKEIIDGKTTIIEADSIWEGIE</sequence>
<reference evidence="1" key="1">
    <citation type="submission" date="2022-04" db="EMBL/GenBank/DDBJ databases">
        <title>Consumption of N2O by Flavobacterium azooxidireducens sp. nov. isolated from Decomposing Leaf Litter of Phragmites australis (Cav.).</title>
        <authorList>
            <person name="Behrendt U."/>
            <person name="Spanner T."/>
            <person name="Augustin J."/>
            <person name="Horn M.A."/>
            <person name="Kolb S."/>
            <person name="Ulrich A."/>
        </authorList>
    </citation>
    <scope>NUCLEOTIDE SEQUENCE</scope>
    <source>
        <strain evidence="1">IGB 4-14</strain>
    </source>
</reference>
<gene>
    <name evidence="1" type="ORF">M0M57_02765</name>
</gene>
<keyword evidence="2" id="KW-1185">Reference proteome</keyword>
<evidence type="ECO:0000313" key="2">
    <source>
        <dbReference type="Proteomes" id="UP000830583"/>
    </source>
</evidence>
<dbReference type="RefSeq" id="WP_248435164.1">
    <property type="nucleotide sequence ID" value="NZ_CP096205.1"/>
</dbReference>
<protein>
    <submittedName>
        <fullName evidence="1">Uncharacterized protein</fullName>
    </submittedName>
</protein>
<name>A0ABY4KHL9_9FLAO</name>
<accession>A0ABY4KHL9</accession>
<dbReference type="Pfam" id="PF10884">
    <property type="entry name" value="DUF2683"/>
    <property type="match status" value="1"/>
</dbReference>
<evidence type="ECO:0000313" key="1">
    <source>
        <dbReference type="EMBL" id="UPQ79766.1"/>
    </source>
</evidence>
<dbReference type="Proteomes" id="UP000830583">
    <property type="component" value="Chromosome"/>
</dbReference>
<proteinExistence type="predicted"/>